<dbReference type="STRING" id="1036808.A0A0C3DY71"/>
<sequence length="172" mass="19991">MRCKHIHSCPVWREEGPQFNCVFIVTDPQAEGMCGLDVARVLFFFFFFFFFSFHYLGTRYPCAVMHWFDRIGDSPDESTGMWIVRPGYQTRNVQNIAVVHIDTIYRAAHLIPLWEVNTLEISASGTDLVGTYFQCHLHGTDFQCVLLGELIFSTTFFCDTDFQYIEFTGTDY</sequence>
<dbReference type="Proteomes" id="UP000053989">
    <property type="component" value="Unassembled WGS sequence"/>
</dbReference>
<accession>A0A0C3DY71</accession>
<reference evidence="3" key="2">
    <citation type="submission" date="2015-01" db="EMBL/GenBank/DDBJ databases">
        <title>Evolutionary Origins and Diversification of the Mycorrhizal Mutualists.</title>
        <authorList>
            <consortium name="DOE Joint Genome Institute"/>
            <consortium name="Mycorrhizal Genomics Consortium"/>
            <person name="Kohler A."/>
            <person name="Kuo A."/>
            <person name="Nagy L.G."/>
            <person name="Floudas D."/>
            <person name="Copeland A."/>
            <person name="Barry K.W."/>
            <person name="Cichocki N."/>
            <person name="Veneault-Fourrey C."/>
            <person name="LaButti K."/>
            <person name="Lindquist E.A."/>
            <person name="Lipzen A."/>
            <person name="Lundell T."/>
            <person name="Morin E."/>
            <person name="Murat C."/>
            <person name="Riley R."/>
            <person name="Ohm R."/>
            <person name="Sun H."/>
            <person name="Tunlid A."/>
            <person name="Henrissat B."/>
            <person name="Grigoriev I.V."/>
            <person name="Hibbett D.S."/>
            <person name="Martin F."/>
        </authorList>
    </citation>
    <scope>NUCLEOTIDE SEQUENCE [LARGE SCALE GENOMIC DNA]</scope>
    <source>
        <strain evidence="3">Foug A</strain>
    </source>
</reference>
<evidence type="ECO:0000313" key="2">
    <source>
        <dbReference type="EMBL" id="KIM60851.1"/>
    </source>
</evidence>
<dbReference type="OrthoDB" id="3187773at2759"/>
<dbReference type="EMBL" id="KN822058">
    <property type="protein sequence ID" value="KIM60851.1"/>
    <property type="molecule type" value="Genomic_DNA"/>
</dbReference>
<keyword evidence="1" id="KW-0812">Transmembrane</keyword>
<dbReference type="HOGENOM" id="CLU_006344_16_1_1"/>
<dbReference type="InParanoid" id="A0A0C3DY71"/>
<dbReference type="AlphaFoldDB" id="A0A0C3DY71"/>
<protein>
    <submittedName>
        <fullName evidence="2">Uncharacterized protein</fullName>
    </submittedName>
</protein>
<gene>
    <name evidence="2" type="ORF">SCLCIDRAFT_123437</name>
</gene>
<feature type="transmembrane region" description="Helical" evidence="1">
    <location>
        <begin position="38"/>
        <end position="56"/>
    </location>
</feature>
<reference evidence="2 3" key="1">
    <citation type="submission" date="2014-04" db="EMBL/GenBank/DDBJ databases">
        <authorList>
            <consortium name="DOE Joint Genome Institute"/>
            <person name="Kuo A."/>
            <person name="Kohler A."/>
            <person name="Nagy L.G."/>
            <person name="Floudas D."/>
            <person name="Copeland A."/>
            <person name="Barry K.W."/>
            <person name="Cichocki N."/>
            <person name="Veneault-Fourrey C."/>
            <person name="LaButti K."/>
            <person name="Lindquist E.A."/>
            <person name="Lipzen A."/>
            <person name="Lundell T."/>
            <person name="Morin E."/>
            <person name="Murat C."/>
            <person name="Sun H."/>
            <person name="Tunlid A."/>
            <person name="Henrissat B."/>
            <person name="Grigoriev I.V."/>
            <person name="Hibbett D.S."/>
            <person name="Martin F."/>
            <person name="Nordberg H.P."/>
            <person name="Cantor M.N."/>
            <person name="Hua S.X."/>
        </authorList>
    </citation>
    <scope>NUCLEOTIDE SEQUENCE [LARGE SCALE GENOMIC DNA]</scope>
    <source>
        <strain evidence="2 3">Foug A</strain>
    </source>
</reference>
<proteinExistence type="predicted"/>
<name>A0A0C3DY71_9AGAM</name>
<keyword evidence="1" id="KW-1133">Transmembrane helix</keyword>
<keyword evidence="1" id="KW-0472">Membrane</keyword>
<keyword evidence="3" id="KW-1185">Reference proteome</keyword>
<evidence type="ECO:0000256" key="1">
    <source>
        <dbReference type="SAM" id="Phobius"/>
    </source>
</evidence>
<organism evidence="2 3">
    <name type="scientific">Scleroderma citrinum Foug A</name>
    <dbReference type="NCBI Taxonomy" id="1036808"/>
    <lineage>
        <taxon>Eukaryota</taxon>
        <taxon>Fungi</taxon>
        <taxon>Dikarya</taxon>
        <taxon>Basidiomycota</taxon>
        <taxon>Agaricomycotina</taxon>
        <taxon>Agaricomycetes</taxon>
        <taxon>Agaricomycetidae</taxon>
        <taxon>Boletales</taxon>
        <taxon>Sclerodermatineae</taxon>
        <taxon>Sclerodermataceae</taxon>
        <taxon>Scleroderma</taxon>
    </lineage>
</organism>
<evidence type="ECO:0000313" key="3">
    <source>
        <dbReference type="Proteomes" id="UP000053989"/>
    </source>
</evidence>